<dbReference type="SMR" id="B4JF24"/>
<dbReference type="PANTHER" id="PTHR22652">
    <property type="entry name" value="NUCLEOPORIN NUP43"/>
    <property type="match status" value="1"/>
</dbReference>
<protein>
    <submittedName>
        <fullName evidence="5">GH18341</fullName>
    </submittedName>
</protein>
<name>B4JF24_DROGR</name>
<dbReference type="OMA" id="HDGDVMD"/>
<dbReference type="InParanoid" id="B4JF24"/>
<dbReference type="STRING" id="7222.B4JF24"/>
<evidence type="ECO:0000313" key="6">
    <source>
        <dbReference type="Proteomes" id="UP000001070"/>
    </source>
</evidence>
<sequence>MATKVAAHYISEKVSNVRWLPEQLQQTERFVTGSWDMDNNYVRLWRLHANPYAQEVQHTPRCNDKVAMDGDVTGLEFVNEDTLAVSCADGHLSLLKVHRAVEEDQLERMERSERLHEFKCSQKSAPCTAIDIYGNDIATVGEDGCVNVLSAHNLKQVKRTIDADSISLLSVCFVNQHQLVTGNRMGVIRMLDVRVDSTGQQDISFAAASQDPKNSNFVSAMATHPMQQHILICGSEEGSITVWDLRNFEYPASYLSAHNSPITDIGYHRQDPSKLFSAAEAGEVWMWSEKKQLIDMSKNDGNSAWLSGNRVRSLVNVDGVLTDIRNPVNSFDVHGSRLICGSDKEVIYIADDIF</sequence>
<dbReference type="OrthoDB" id="9890280at2759"/>
<keyword evidence="4" id="KW-0539">Nucleus</keyword>
<dbReference type="GO" id="GO:0031080">
    <property type="term" value="C:nuclear pore outer ring"/>
    <property type="evidence" value="ECO:0007669"/>
    <property type="project" value="TreeGrafter"/>
</dbReference>
<proteinExistence type="predicted"/>
<dbReference type="InterPro" id="IPR036322">
    <property type="entry name" value="WD40_repeat_dom_sf"/>
</dbReference>
<keyword evidence="2" id="KW-0853">WD repeat</keyword>
<dbReference type="SUPFAM" id="SSF50978">
    <property type="entry name" value="WD40 repeat-like"/>
    <property type="match status" value="1"/>
</dbReference>
<dbReference type="eggNOG" id="KOG4714">
    <property type="taxonomic scope" value="Eukaryota"/>
</dbReference>
<reference evidence="5 6" key="1">
    <citation type="journal article" date="2007" name="Nature">
        <title>Evolution of genes and genomes on the Drosophila phylogeny.</title>
        <authorList>
            <consortium name="Drosophila 12 Genomes Consortium"/>
            <person name="Clark A.G."/>
            <person name="Eisen M.B."/>
            <person name="Smith D.R."/>
            <person name="Bergman C.M."/>
            <person name="Oliver B."/>
            <person name="Markow T.A."/>
            <person name="Kaufman T.C."/>
            <person name="Kellis M."/>
            <person name="Gelbart W."/>
            <person name="Iyer V.N."/>
            <person name="Pollard D.A."/>
            <person name="Sackton T.B."/>
            <person name="Larracuente A.M."/>
            <person name="Singh N.D."/>
            <person name="Abad J.P."/>
            <person name="Abt D.N."/>
            <person name="Adryan B."/>
            <person name="Aguade M."/>
            <person name="Akashi H."/>
            <person name="Anderson W.W."/>
            <person name="Aquadro C.F."/>
            <person name="Ardell D.H."/>
            <person name="Arguello R."/>
            <person name="Artieri C.G."/>
            <person name="Barbash D.A."/>
            <person name="Barker D."/>
            <person name="Barsanti P."/>
            <person name="Batterham P."/>
            <person name="Batzoglou S."/>
            <person name="Begun D."/>
            <person name="Bhutkar A."/>
            <person name="Blanco E."/>
            <person name="Bosak S.A."/>
            <person name="Bradley R.K."/>
            <person name="Brand A.D."/>
            <person name="Brent M.R."/>
            <person name="Brooks A.N."/>
            <person name="Brown R.H."/>
            <person name="Butlin R.K."/>
            <person name="Caggese C."/>
            <person name="Calvi B.R."/>
            <person name="Bernardo de Carvalho A."/>
            <person name="Caspi A."/>
            <person name="Castrezana S."/>
            <person name="Celniker S.E."/>
            <person name="Chang J.L."/>
            <person name="Chapple C."/>
            <person name="Chatterji S."/>
            <person name="Chinwalla A."/>
            <person name="Civetta A."/>
            <person name="Clifton S.W."/>
            <person name="Comeron J.M."/>
            <person name="Costello J.C."/>
            <person name="Coyne J.A."/>
            <person name="Daub J."/>
            <person name="David R.G."/>
            <person name="Delcher A.L."/>
            <person name="Delehaunty K."/>
            <person name="Do C.B."/>
            <person name="Ebling H."/>
            <person name="Edwards K."/>
            <person name="Eickbush T."/>
            <person name="Evans J.D."/>
            <person name="Filipski A."/>
            <person name="Findeiss S."/>
            <person name="Freyhult E."/>
            <person name="Fulton L."/>
            <person name="Fulton R."/>
            <person name="Garcia A.C."/>
            <person name="Gardiner A."/>
            <person name="Garfield D.A."/>
            <person name="Garvin B.E."/>
            <person name="Gibson G."/>
            <person name="Gilbert D."/>
            <person name="Gnerre S."/>
            <person name="Godfrey J."/>
            <person name="Good R."/>
            <person name="Gotea V."/>
            <person name="Gravely B."/>
            <person name="Greenberg A.J."/>
            <person name="Griffiths-Jones S."/>
            <person name="Gross S."/>
            <person name="Guigo R."/>
            <person name="Gustafson E.A."/>
            <person name="Haerty W."/>
            <person name="Hahn M.W."/>
            <person name="Halligan D.L."/>
            <person name="Halpern A.L."/>
            <person name="Halter G.M."/>
            <person name="Han M.V."/>
            <person name="Heger A."/>
            <person name="Hillier L."/>
            <person name="Hinrichs A.S."/>
            <person name="Holmes I."/>
            <person name="Hoskins R.A."/>
            <person name="Hubisz M.J."/>
            <person name="Hultmark D."/>
            <person name="Huntley M.A."/>
            <person name="Jaffe D.B."/>
            <person name="Jagadeeshan S."/>
            <person name="Jeck W.R."/>
            <person name="Johnson J."/>
            <person name="Jones C.D."/>
            <person name="Jordan W.C."/>
            <person name="Karpen G.H."/>
            <person name="Kataoka E."/>
            <person name="Keightley P.D."/>
            <person name="Kheradpour P."/>
            <person name="Kirkness E.F."/>
            <person name="Koerich L.B."/>
            <person name="Kristiansen K."/>
            <person name="Kudrna D."/>
            <person name="Kulathinal R.J."/>
            <person name="Kumar S."/>
            <person name="Kwok R."/>
            <person name="Lander E."/>
            <person name="Langley C.H."/>
            <person name="Lapoint R."/>
            <person name="Lazzaro B.P."/>
            <person name="Lee S.J."/>
            <person name="Levesque L."/>
            <person name="Li R."/>
            <person name="Lin C.F."/>
            <person name="Lin M.F."/>
            <person name="Lindblad-Toh K."/>
            <person name="Llopart A."/>
            <person name="Long M."/>
            <person name="Low L."/>
            <person name="Lozovsky E."/>
            <person name="Lu J."/>
            <person name="Luo M."/>
            <person name="Machado C.A."/>
            <person name="Makalowski W."/>
            <person name="Marzo M."/>
            <person name="Matsuda M."/>
            <person name="Matzkin L."/>
            <person name="McAllister B."/>
            <person name="McBride C.S."/>
            <person name="McKernan B."/>
            <person name="McKernan K."/>
            <person name="Mendez-Lago M."/>
            <person name="Minx P."/>
            <person name="Mollenhauer M.U."/>
            <person name="Montooth K."/>
            <person name="Mount S.M."/>
            <person name="Mu X."/>
            <person name="Myers E."/>
            <person name="Negre B."/>
            <person name="Newfeld S."/>
            <person name="Nielsen R."/>
            <person name="Noor M.A."/>
            <person name="O'Grady P."/>
            <person name="Pachter L."/>
            <person name="Papaceit M."/>
            <person name="Parisi M.J."/>
            <person name="Parisi M."/>
            <person name="Parts L."/>
            <person name="Pedersen J.S."/>
            <person name="Pesole G."/>
            <person name="Phillippy A.M."/>
            <person name="Ponting C.P."/>
            <person name="Pop M."/>
            <person name="Porcelli D."/>
            <person name="Powell J.R."/>
            <person name="Prohaska S."/>
            <person name="Pruitt K."/>
            <person name="Puig M."/>
            <person name="Quesneville H."/>
            <person name="Ram K.R."/>
            <person name="Rand D."/>
            <person name="Rasmussen M.D."/>
            <person name="Reed L.K."/>
            <person name="Reenan R."/>
            <person name="Reily A."/>
            <person name="Remington K.A."/>
            <person name="Rieger T.T."/>
            <person name="Ritchie M.G."/>
            <person name="Robin C."/>
            <person name="Rogers Y.H."/>
            <person name="Rohde C."/>
            <person name="Rozas J."/>
            <person name="Rubenfield M.J."/>
            <person name="Ruiz A."/>
            <person name="Russo S."/>
            <person name="Salzberg S.L."/>
            <person name="Sanchez-Gracia A."/>
            <person name="Saranga D.J."/>
            <person name="Sato H."/>
            <person name="Schaeffer S.W."/>
            <person name="Schatz M.C."/>
            <person name="Schlenke T."/>
            <person name="Schwartz R."/>
            <person name="Segarra C."/>
            <person name="Singh R.S."/>
            <person name="Sirot L."/>
            <person name="Sirota M."/>
            <person name="Sisneros N.B."/>
            <person name="Smith C.D."/>
            <person name="Smith T.F."/>
            <person name="Spieth J."/>
            <person name="Stage D.E."/>
            <person name="Stark A."/>
            <person name="Stephan W."/>
            <person name="Strausberg R.L."/>
            <person name="Strempel S."/>
            <person name="Sturgill D."/>
            <person name="Sutton G."/>
            <person name="Sutton G.G."/>
            <person name="Tao W."/>
            <person name="Teichmann S."/>
            <person name="Tobari Y.N."/>
            <person name="Tomimura Y."/>
            <person name="Tsolas J.M."/>
            <person name="Valente V.L."/>
            <person name="Venter E."/>
            <person name="Venter J.C."/>
            <person name="Vicario S."/>
            <person name="Vieira F.G."/>
            <person name="Vilella A.J."/>
            <person name="Villasante A."/>
            <person name="Walenz B."/>
            <person name="Wang J."/>
            <person name="Wasserman M."/>
            <person name="Watts T."/>
            <person name="Wilson D."/>
            <person name="Wilson R.K."/>
            <person name="Wing R.A."/>
            <person name="Wolfner M.F."/>
            <person name="Wong A."/>
            <person name="Wong G.K."/>
            <person name="Wu C.I."/>
            <person name="Wu G."/>
            <person name="Yamamoto D."/>
            <person name="Yang H.P."/>
            <person name="Yang S.P."/>
            <person name="Yorke J.A."/>
            <person name="Yoshida K."/>
            <person name="Zdobnov E."/>
            <person name="Zhang P."/>
            <person name="Zhang Y."/>
            <person name="Zimin A.V."/>
            <person name="Baldwin J."/>
            <person name="Abdouelleil A."/>
            <person name="Abdulkadir J."/>
            <person name="Abebe A."/>
            <person name="Abera B."/>
            <person name="Abreu J."/>
            <person name="Acer S.C."/>
            <person name="Aftuck L."/>
            <person name="Alexander A."/>
            <person name="An P."/>
            <person name="Anderson E."/>
            <person name="Anderson S."/>
            <person name="Arachi H."/>
            <person name="Azer M."/>
            <person name="Bachantsang P."/>
            <person name="Barry A."/>
            <person name="Bayul T."/>
            <person name="Berlin A."/>
            <person name="Bessette D."/>
            <person name="Bloom T."/>
            <person name="Blye J."/>
            <person name="Boguslavskiy L."/>
            <person name="Bonnet C."/>
            <person name="Boukhgalter B."/>
            <person name="Bourzgui I."/>
            <person name="Brown A."/>
            <person name="Cahill P."/>
            <person name="Channer S."/>
            <person name="Cheshatsang Y."/>
            <person name="Chuda L."/>
            <person name="Citroen M."/>
            <person name="Collymore A."/>
            <person name="Cooke P."/>
            <person name="Costello M."/>
            <person name="D'Aco K."/>
            <person name="Daza R."/>
            <person name="De Haan G."/>
            <person name="DeGray S."/>
            <person name="DeMaso C."/>
            <person name="Dhargay N."/>
            <person name="Dooley K."/>
            <person name="Dooley E."/>
            <person name="Doricent M."/>
            <person name="Dorje P."/>
            <person name="Dorjee K."/>
            <person name="Dupes A."/>
            <person name="Elong R."/>
            <person name="Falk J."/>
            <person name="Farina A."/>
            <person name="Faro S."/>
            <person name="Ferguson D."/>
            <person name="Fisher S."/>
            <person name="Foley C.D."/>
            <person name="Franke A."/>
            <person name="Friedrich D."/>
            <person name="Gadbois L."/>
            <person name="Gearin G."/>
            <person name="Gearin C.R."/>
            <person name="Giannoukos G."/>
            <person name="Goode T."/>
            <person name="Graham J."/>
            <person name="Grandbois E."/>
            <person name="Grewal S."/>
            <person name="Gyaltsen K."/>
            <person name="Hafez N."/>
            <person name="Hagos B."/>
            <person name="Hall J."/>
            <person name="Henson C."/>
            <person name="Hollinger A."/>
            <person name="Honan T."/>
            <person name="Huard M.D."/>
            <person name="Hughes L."/>
            <person name="Hurhula B."/>
            <person name="Husby M.E."/>
            <person name="Kamat A."/>
            <person name="Kanga B."/>
            <person name="Kashin S."/>
            <person name="Khazanovich D."/>
            <person name="Kisner P."/>
            <person name="Lance K."/>
            <person name="Lara M."/>
            <person name="Lee W."/>
            <person name="Lennon N."/>
            <person name="Letendre F."/>
            <person name="LeVine R."/>
            <person name="Lipovsky A."/>
            <person name="Liu X."/>
            <person name="Liu J."/>
            <person name="Liu S."/>
            <person name="Lokyitsang T."/>
            <person name="Lokyitsang Y."/>
            <person name="Lubonja R."/>
            <person name="Lui A."/>
            <person name="MacDonald P."/>
            <person name="Magnisalis V."/>
            <person name="Maru K."/>
            <person name="Matthews C."/>
            <person name="McCusker W."/>
            <person name="McDonough S."/>
            <person name="Mehta T."/>
            <person name="Meldrim J."/>
            <person name="Meneus L."/>
            <person name="Mihai O."/>
            <person name="Mihalev A."/>
            <person name="Mihova T."/>
            <person name="Mittelman R."/>
            <person name="Mlenga V."/>
            <person name="Montmayeur A."/>
            <person name="Mulrain L."/>
            <person name="Navidi A."/>
            <person name="Naylor J."/>
            <person name="Negash T."/>
            <person name="Nguyen T."/>
            <person name="Nguyen N."/>
            <person name="Nicol R."/>
            <person name="Norbu C."/>
            <person name="Norbu N."/>
            <person name="Novod N."/>
            <person name="O'Neill B."/>
            <person name="Osman S."/>
            <person name="Markiewicz E."/>
            <person name="Oyono O.L."/>
            <person name="Patti C."/>
            <person name="Phunkhang P."/>
            <person name="Pierre F."/>
            <person name="Priest M."/>
            <person name="Raghuraman S."/>
            <person name="Rege F."/>
            <person name="Reyes R."/>
            <person name="Rise C."/>
            <person name="Rogov P."/>
            <person name="Ross K."/>
            <person name="Ryan E."/>
            <person name="Settipalli S."/>
            <person name="Shea T."/>
            <person name="Sherpa N."/>
            <person name="Shi L."/>
            <person name="Shih D."/>
            <person name="Sparrow T."/>
            <person name="Spaulding J."/>
            <person name="Stalker J."/>
            <person name="Stange-Thomann N."/>
            <person name="Stavropoulos S."/>
            <person name="Stone C."/>
            <person name="Strader C."/>
            <person name="Tesfaye S."/>
            <person name="Thomson T."/>
            <person name="Thoulutsang Y."/>
            <person name="Thoulutsang D."/>
            <person name="Topham K."/>
            <person name="Topping I."/>
            <person name="Tsamla T."/>
            <person name="Vassiliev H."/>
            <person name="Vo A."/>
            <person name="Wangchuk T."/>
            <person name="Wangdi T."/>
            <person name="Weiand M."/>
            <person name="Wilkinson J."/>
            <person name="Wilson A."/>
            <person name="Yadav S."/>
            <person name="Young G."/>
            <person name="Yu Q."/>
            <person name="Zembek L."/>
            <person name="Zhong D."/>
            <person name="Zimmer A."/>
            <person name="Zwirko Z."/>
            <person name="Jaffe D.B."/>
            <person name="Alvarez P."/>
            <person name="Brockman W."/>
            <person name="Butler J."/>
            <person name="Chin C."/>
            <person name="Gnerre S."/>
            <person name="Grabherr M."/>
            <person name="Kleber M."/>
            <person name="Mauceli E."/>
            <person name="MacCallum I."/>
        </authorList>
    </citation>
    <scope>NUCLEOTIDE SEQUENCE [LARGE SCALE GENOMIC DNA]</scope>
    <source>
        <strain evidence="6">Tucson 15287-2541.00</strain>
    </source>
</reference>
<dbReference type="Pfam" id="PF00400">
    <property type="entry name" value="WD40"/>
    <property type="match status" value="1"/>
</dbReference>
<evidence type="ECO:0000256" key="3">
    <source>
        <dbReference type="ARBA" id="ARBA00022737"/>
    </source>
</evidence>
<evidence type="ECO:0000313" key="5">
    <source>
        <dbReference type="EMBL" id="EDV93305.1"/>
    </source>
</evidence>
<evidence type="ECO:0000256" key="2">
    <source>
        <dbReference type="ARBA" id="ARBA00022574"/>
    </source>
</evidence>
<dbReference type="PANTHER" id="PTHR22652:SF0">
    <property type="entry name" value="NUCLEOPORIN NUP43"/>
    <property type="match status" value="1"/>
</dbReference>
<dbReference type="SMART" id="SM00320">
    <property type="entry name" value="WD40"/>
    <property type="match status" value="7"/>
</dbReference>
<dbReference type="HOGENOM" id="CLU_060663_0_0_1"/>
<dbReference type="InterPro" id="IPR001680">
    <property type="entry name" value="WD40_rpt"/>
</dbReference>
<dbReference type="KEGG" id="dgr:6563369"/>
<dbReference type="PhylomeDB" id="B4JF24"/>
<comment type="subcellular location">
    <subcellularLocation>
        <location evidence="1">Nucleus</location>
    </subcellularLocation>
</comment>
<dbReference type="Proteomes" id="UP000001070">
    <property type="component" value="Unassembled WGS sequence"/>
</dbReference>
<evidence type="ECO:0000256" key="4">
    <source>
        <dbReference type="ARBA" id="ARBA00023242"/>
    </source>
</evidence>
<dbReference type="InterPro" id="IPR015943">
    <property type="entry name" value="WD40/YVTN_repeat-like_dom_sf"/>
</dbReference>
<dbReference type="Gene3D" id="2.130.10.10">
    <property type="entry name" value="YVTN repeat-like/Quinoprotein amine dehydrogenase"/>
    <property type="match status" value="1"/>
</dbReference>
<keyword evidence="3" id="KW-0677">Repeat</keyword>
<dbReference type="EMBL" id="CH916369">
    <property type="protein sequence ID" value="EDV93305.1"/>
    <property type="molecule type" value="Genomic_DNA"/>
</dbReference>
<evidence type="ECO:0000256" key="1">
    <source>
        <dbReference type="ARBA" id="ARBA00004123"/>
    </source>
</evidence>
<dbReference type="AlphaFoldDB" id="B4JF24"/>
<dbReference type="FunCoup" id="B4JF24">
    <property type="interactions" value="2043"/>
</dbReference>
<keyword evidence="6" id="KW-1185">Reference proteome</keyword>
<organism evidence="6">
    <name type="scientific">Drosophila grimshawi</name>
    <name type="common">Hawaiian fruit fly</name>
    <name type="synonym">Idiomyia grimshawi</name>
    <dbReference type="NCBI Taxonomy" id="7222"/>
    <lineage>
        <taxon>Eukaryota</taxon>
        <taxon>Metazoa</taxon>
        <taxon>Ecdysozoa</taxon>
        <taxon>Arthropoda</taxon>
        <taxon>Hexapoda</taxon>
        <taxon>Insecta</taxon>
        <taxon>Pterygota</taxon>
        <taxon>Neoptera</taxon>
        <taxon>Endopterygota</taxon>
        <taxon>Diptera</taxon>
        <taxon>Brachycera</taxon>
        <taxon>Muscomorpha</taxon>
        <taxon>Ephydroidea</taxon>
        <taxon>Drosophilidae</taxon>
        <taxon>Drosophila</taxon>
        <taxon>Hawaiian Drosophila</taxon>
    </lineage>
</organism>
<accession>B4JF24</accession>
<gene>
    <name evidence="5" type="primary">Dgri\GH18341</name>
    <name evidence="5" type="ORF">Dgri_GH18341</name>
</gene>